<feature type="compositionally biased region" description="Basic and acidic residues" evidence="1">
    <location>
        <begin position="512"/>
        <end position="522"/>
    </location>
</feature>
<evidence type="ECO:0000256" key="1">
    <source>
        <dbReference type="SAM" id="MobiDB-lite"/>
    </source>
</evidence>
<gene>
    <name evidence="2" type="ORF">FRX31_005298</name>
</gene>
<comment type="caution">
    <text evidence="2">The sequence shown here is derived from an EMBL/GenBank/DDBJ whole genome shotgun (WGS) entry which is preliminary data.</text>
</comment>
<dbReference type="AlphaFoldDB" id="A0A7J6X8D3"/>
<feature type="region of interest" description="Disordered" evidence="1">
    <location>
        <begin position="437"/>
        <end position="566"/>
    </location>
</feature>
<evidence type="ECO:0000313" key="2">
    <source>
        <dbReference type="EMBL" id="KAF5205115.1"/>
    </source>
</evidence>
<dbReference type="PANTHER" id="PTHR33621:SF2">
    <property type="entry name" value="RIBOSOMAL L1 DOMAIN-CONTAINING PROTEIN"/>
    <property type="match status" value="1"/>
</dbReference>
<reference evidence="2 3" key="1">
    <citation type="submission" date="2020-06" db="EMBL/GenBank/DDBJ databases">
        <title>Transcriptomic and genomic resources for Thalictrum thalictroides and T. hernandezii: Facilitating candidate gene discovery in an emerging model plant lineage.</title>
        <authorList>
            <person name="Arias T."/>
            <person name="Riano-Pachon D.M."/>
            <person name="Di Stilio V.S."/>
        </authorList>
    </citation>
    <scope>NUCLEOTIDE SEQUENCE [LARGE SCALE GENOMIC DNA]</scope>
    <source>
        <strain evidence="3">cv. WT478/WT964</strain>
        <tissue evidence="2">Leaves</tissue>
    </source>
</reference>
<protein>
    <submittedName>
        <fullName evidence="2">LisH domain-like protein</fullName>
    </submittedName>
</protein>
<dbReference type="EMBL" id="JABWDY010004504">
    <property type="protein sequence ID" value="KAF5205115.1"/>
    <property type="molecule type" value="Genomic_DNA"/>
</dbReference>
<organism evidence="2 3">
    <name type="scientific">Thalictrum thalictroides</name>
    <name type="common">Rue-anemone</name>
    <name type="synonym">Anemone thalictroides</name>
    <dbReference type="NCBI Taxonomy" id="46969"/>
    <lineage>
        <taxon>Eukaryota</taxon>
        <taxon>Viridiplantae</taxon>
        <taxon>Streptophyta</taxon>
        <taxon>Embryophyta</taxon>
        <taxon>Tracheophyta</taxon>
        <taxon>Spermatophyta</taxon>
        <taxon>Magnoliopsida</taxon>
        <taxon>Ranunculales</taxon>
        <taxon>Ranunculaceae</taxon>
        <taxon>Thalictroideae</taxon>
        <taxon>Thalictrum</taxon>
    </lineage>
</organism>
<dbReference type="OrthoDB" id="1916794at2759"/>
<feature type="compositionally biased region" description="Polar residues" evidence="1">
    <location>
        <begin position="451"/>
        <end position="462"/>
    </location>
</feature>
<feature type="region of interest" description="Disordered" evidence="1">
    <location>
        <begin position="109"/>
        <end position="143"/>
    </location>
</feature>
<proteinExistence type="predicted"/>
<feature type="compositionally biased region" description="Acidic residues" evidence="1">
    <location>
        <begin position="472"/>
        <end position="511"/>
    </location>
</feature>
<accession>A0A7J6X8D3</accession>
<keyword evidence="3" id="KW-1185">Reference proteome</keyword>
<feature type="compositionally biased region" description="Basic and acidic residues" evidence="1">
    <location>
        <begin position="117"/>
        <end position="134"/>
    </location>
</feature>
<dbReference type="Proteomes" id="UP000554482">
    <property type="component" value="Unassembled WGS sequence"/>
</dbReference>
<dbReference type="PANTHER" id="PTHR33621">
    <property type="entry name" value="ASPARTIC/GLUTAMIC ACID-RICH PROTEIN"/>
    <property type="match status" value="1"/>
</dbReference>
<evidence type="ECO:0000313" key="3">
    <source>
        <dbReference type="Proteomes" id="UP000554482"/>
    </source>
</evidence>
<name>A0A7J6X8D3_THATH</name>
<sequence>MDFHTFSRRELQTLCKKNKIPANITNVAMADALSNLPNVEGIDEIGNEQSVMQTPQTCKGTRSRKPIKDSVVSMEIESGSSIALTRTRPGTQLRNSQEIIGNPLEMLKTPATRGRRKAVESVSKKIDSENNQDKVEEENNNGIEKEQSVVNQICTRRSVRLSEKKACVSVSKKGGRKTDAIKISALSEEESDEIEVEKGSSLVVPEDASSMVVSDITTEETPTAENEESSLAIQVLDGIKHIALSDTTEKIPNVVCDGSIAGIQNDNKVFVSEDISDAEVSVDNLTTDNNSNSKSDKAAFLDSKVMPEDGSDAVVFDFEDYVSDASVFDFEVQGAVVFGDTSNVDADQISIPVDDVSNVNANQNLILGYSPVAVTADSESVPLDTAAGGEFFDANQSPVDKKYIQEEVLDILKEEDHIMESDSESSDGELTISETIEASAVGQLDREMTVSDPSMNEMTFSKSCDKMLETGEGSETEDSESVDNESDEGSETEENETVDSDGSDIEGIENEAGERGETKDSETVDSDGNETEAKADFDAIGSIDRATVTPKSSNKKRTTPTSKMMFKVYNENEENTSGDMSSTKEATPISKLVFAEDKENNQCGDGTQTRVLKQKSLRQLKKMFKKLAIENNHGKEQMQLEKARPALQALTDNCLVDAREN</sequence>